<dbReference type="Gene3D" id="3.60.21.10">
    <property type="match status" value="1"/>
</dbReference>
<dbReference type="PANTHER" id="PTHR33393:SF12">
    <property type="entry name" value="CAPSULE BIOSYNTHESIS PROTEIN CAPA"/>
    <property type="match status" value="1"/>
</dbReference>
<dbReference type="AlphaFoldDB" id="A0A3D2X284"/>
<dbReference type="Pfam" id="PF09587">
    <property type="entry name" value="PGA_cap"/>
    <property type="match status" value="1"/>
</dbReference>
<evidence type="ECO:0000259" key="3">
    <source>
        <dbReference type="SMART" id="SM00854"/>
    </source>
</evidence>
<evidence type="ECO:0000313" key="5">
    <source>
        <dbReference type="Proteomes" id="UP000262969"/>
    </source>
</evidence>
<dbReference type="PANTHER" id="PTHR33393">
    <property type="entry name" value="POLYGLUTAMINE SYNTHESIS ACCESSORY PROTEIN RV0574C-RELATED"/>
    <property type="match status" value="1"/>
</dbReference>
<feature type="domain" description="Capsule synthesis protein CapA" evidence="3">
    <location>
        <begin position="95"/>
        <end position="342"/>
    </location>
</feature>
<name>A0A3D2X284_9FIRM</name>
<feature type="compositionally biased region" description="Basic and acidic residues" evidence="2">
    <location>
        <begin position="64"/>
        <end position="85"/>
    </location>
</feature>
<evidence type="ECO:0000256" key="2">
    <source>
        <dbReference type="SAM" id="MobiDB-lite"/>
    </source>
</evidence>
<feature type="region of interest" description="Disordered" evidence="2">
    <location>
        <begin position="47"/>
        <end position="87"/>
    </location>
</feature>
<dbReference type="CDD" id="cd07381">
    <property type="entry name" value="MPP_CapA"/>
    <property type="match status" value="1"/>
</dbReference>
<comment type="caution">
    <text evidence="4">The sequence shown here is derived from an EMBL/GenBank/DDBJ whole genome shotgun (WGS) entry which is preliminary data.</text>
</comment>
<organism evidence="4 5">
    <name type="scientific">Lachnoclostridium phytofermentans</name>
    <dbReference type="NCBI Taxonomy" id="66219"/>
    <lineage>
        <taxon>Bacteria</taxon>
        <taxon>Bacillati</taxon>
        <taxon>Bacillota</taxon>
        <taxon>Clostridia</taxon>
        <taxon>Lachnospirales</taxon>
        <taxon>Lachnospiraceae</taxon>
    </lineage>
</organism>
<dbReference type="InterPro" id="IPR029052">
    <property type="entry name" value="Metallo-depent_PP-like"/>
</dbReference>
<evidence type="ECO:0000313" key="4">
    <source>
        <dbReference type="EMBL" id="HCL00817.1"/>
    </source>
</evidence>
<dbReference type="InterPro" id="IPR052169">
    <property type="entry name" value="CW_Biosynth-Accessory"/>
</dbReference>
<dbReference type="EMBL" id="DPVV01000004">
    <property type="protein sequence ID" value="HCL00817.1"/>
    <property type="molecule type" value="Genomic_DNA"/>
</dbReference>
<evidence type="ECO:0000256" key="1">
    <source>
        <dbReference type="ARBA" id="ARBA00005662"/>
    </source>
</evidence>
<dbReference type="SUPFAM" id="SSF56300">
    <property type="entry name" value="Metallo-dependent phosphatases"/>
    <property type="match status" value="1"/>
</dbReference>
<dbReference type="InterPro" id="IPR019079">
    <property type="entry name" value="Capsule_synth_CapA"/>
</dbReference>
<reference evidence="4 5" key="1">
    <citation type="journal article" date="2018" name="Nat. Biotechnol.">
        <title>A standardized bacterial taxonomy based on genome phylogeny substantially revises the tree of life.</title>
        <authorList>
            <person name="Parks D.H."/>
            <person name="Chuvochina M."/>
            <person name="Waite D.W."/>
            <person name="Rinke C."/>
            <person name="Skarshewski A."/>
            <person name="Chaumeil P.A."/>
            <person name="Hugenholtz P."/>
        </authorList>
    </citation>
    <scope>NUCLEOTIDE SEQUENCE [LARGE SCALE GENOMIC DNA]</scope>
    <source>
        <strain evidence="4">UBA11728</strain>
    </source>
</reference>
<feature type="non-terminal residue" evidence="4">
    <location>
        <position position="1"/>
    </location>
</feature>
<dbReference type="SMART" id="SM00854">
    <property type="entry name" value="PGA_cap"/>
    <property type="match status" value="1"/>
</dbReference>
<dbReference type="Proteomes" id="UP000262969">
    <property type="component" value="Unassembled WGS sequence"/>
</dbReference>
<sequence length="438" mass="49999">EAGVIARYDVGFKEEIQSLCSNELYVTNIQGIQVNGKLEKEAWKIKEKDKEKEGSAEQVSKQEVNMKEEDNKEQEDNKEEKVKEEPEIDQQCMVTLLAVGDNLLHQKVIDSGKMKDGKYNFDHLFKQLSEDIKAADIAVINQETILGTKKMGYSGYPRFCSPTAVGHSITKAGFDIVLHANNHTMDRGVEGILTTLNYWERYPKITPLGIYGSTEDANQIAYIEKNGITFAFLNYTYGLNGNTLPLSKSYLVNMMDKNKLKAHLKEARKKADFVIVFPHWGSEYVYKANKYQKEYATFFNEQGVDLIIGSHPHVLQPIEWFEGKNGHKTLVYYSLGNYISSMDYTDRMLGGIANVTIVKDREKTYIKKASITPIVTHYERGGNHNFTVYKLSDYTQKLASRHYILKGKWGKDFSLKTLEKLANDIVGDFIEKRSKNVN</sequence>
<comment type="similarity">
    <text evidence="1">Belongs to the CapA family.</text>
</comment>
<accession>A0A3D2X284</accession>
<proteinExistence type="inferred from homology"/>
<protein>
    <recommendedName>
        <fullName evidence="3">Capsule synthesis protein CapA domain-containing protein</fullName>
    </recommendedName>
</protein>
<gene>
    <name evidence="4" type="ORF">DHW61_00080</name>
</gene>